<evidence type="ECO:0000256" key="9">
    <source>
        <dbReference type="ARBA" id="ARBA00023125"/>
    </source>
</evidence>
<keyword evidence="8 12" id="KW-0067">ATP-binding</keyword>
<evidence type="ECO:0000256" key="11">
    <source>
        <dbReference type="ARBA" id="ARBA00048988"/>
    </source>
</evidence>
<dbReference type="InterPro" id="IPR005259">
    <property type="entry name" value="PriA"/>
</dbReference>
<evidence type="ECO:0000256" key="5">
    <source>
        <dbReference type="ARBA" id="ARBA00022801"/>
    </source>
</evidence>
<feature type="binding site" evidence="12">
    <location>
        <position position="351"/>
    </location>
    <ligand>
        <name>Zn(2+)</name>
        <dbReference type="ChEBI" id="CHEBI:29105"/>
        <label>2</label>
    </ligand>
</feature>
<dbReference type="SMART" id="SM00487">
    <property type="entry name" value="DEXDc"/>
    <property type="match status" value="1"/>
</dbReference>
<evidence type="ECO:0000256" key="3">
    <source>
        <dbReference type="ARBA" id="ARBA00022723"/>
    </source>
</evidence>
<dbReference type="GO" id="GO:0006270">
    <property type="term" value="P:DNA replication initiation"/>
    <property type="evidence" value="ECO:0007669"/>
    <property type="project" value="TreeGrafter"/>
</dbReference>
<dbReference type="InterPro" id="IPR041222">
    <property type="entry name" value="PriA_3primeBD"/>
</dbReference>
<dbReference type="InterPro" id="IPR042115">
    <property type="entry name" value="PriA_3primeBD_sf"/>
</dbReference>
<sequence>MFYYEIAFNGLNLAPLTYHSSQKIEIFRAVSAPLNKKQAIGYVIKECEKPNFKTLEILEILDIRLTPAQAQMANFIAHYYTCELGVALGLFEPEDLSLVCEQKERNPANFTAAPQLNEAQQNALAFINSHKTGLLFGDTGSGKSEVYISKIREVLNSGDQALFLMPEISLTPQMQKRLEGFFGEAVAIWHSKITAKKKGEILANIANGKVLLIAGARSALFLPLTRLKLIIVDEEHDDSYKNTGSRPHYNARDLALFLSSKFDIGVVLGSATPSLTSFHKQDIFRLRGTFFRSQKIYIFDESETGLSQSLKREIELCLASKKQAVICLPTRANFKYLVCKNCGETIKCPFCSVGMSFYKKQNVLKCQYCEYKMPVPKTCDKCGSEMIEAKKIGTSELLEQLQGEFANARIAKFDRDEITTQNKLVRALKEFNDGKIDILVGTQMLSKGHDYHSVGLAVIMGVDELLNYPDFRAREKTLALAMQVAGRTGRNGVGRVLVQSRTREFFENYIENYDKFLSDELPFRQGLYPPFMRLLRIVISHKNDATAKNAMNESLAKIKILEQKTKLCIVGYGKCAIEYLGSKFRYEILLRASSHVPLLMAADLCASEFTDIDIDPVNFS</sequence>
<feature type="binding site" evidence="12">
    <location>
        <position position="348"/>
    </location>
    <ligand>
        <name>Zn(2+)</name>
        <dbReference type="ChEBI" id="CHEBI:29105"/>
        <label>2</label>
    </ligand>
</feature>
<dbReference type="GO" id="GO:0006269">
    <property type="term" value="P:DNA replication, synthesis of primer"/>
    <property type="evidence" value="ECO:0007669"/>
    <property type="project" value="UniProtKB-KW"/>
</dbReference>
<dbReference type="Pfam" id="PF18074">
    <property type="entry name" value="PriA_C"/>
    <property type="match status" value="1"/>
</dbReference>
<keyword evidence="9 12" id="KW-0238">DNA-binding</keyword>
<dbReference type="InterPro" id="IPR001650">
    <property type="entry name" value="Helicase_C-like"/>
</dbReference>
<feature type="binding site" evidence="12">
    <location>
        <position position="366"/>
    </location>
    <ligand>
        <name>Zn(2+)</name>
        <dbReference type="ChEBI" id="CHEBI:29105"/>
        <label>2</label>
    </ligand>
</feature>
<dbReference type="EMBL" id="CP000767">
    <property type="protein sequence ID" value="EAU00062.1"/>
    <property type="molecule type" value="Genomic_DNA"/>
</dbReference>
<dbReference type="KEGG" id="ccv:CCV52592_0321"/>
<evidence type="ECO:0000256" key="8">
    <source>
        <dbReference type="ARBA" id="ARBA00022840"/>
    </source>
</evidence>
<dbReference type="HAMAP" id="MF_00983">
    <property type="entry name" value="PriA"/>
    <property type="match status" value="1"/>
</dbReference>
<comment type="function">
    <text evidence="12">Initiates the restart of stalled replication forks, which reloads the replicative helicase on sites other than the origin of replication. Recognizes and binds to abandoned replication forks and remodels them to uncover a helicase loading site. Promotes assembly of the primosome at these replication forks.</text>
</comment>
<feature type="binding site" evidence="12">
    <location>
        <position position="379"/>
    </location>
    <ligand>
        <name>Zn(2+)</name>
        <dbReference type="ChEBI" id="CHEBI:29105"/>
        <label>1</label>
    </ligand>
</feature>
<dbReference type="Proteomes" id="UP000006380">
    <property type="component" value="Chromosome"/>
</dbReference>
<dbReference type="OrthoDB" id="9759544at2"/>
<evidence type="ECO:0000256" key="12">
    <source>
        <dbReference type="HAMAP-Rule" id="MF_00983"/>
    </source>
</evidence>
<dbReference type="Pfam" id="PF00271">
    <property type="entry name" value="Helicase_C"/>
    <property type="match status" value="1"/>
</dbReference>
<dbReference type="InterPro" id="IPR014001">
    <property type="entry name" value="Helicase_ATP-bd"/>
</dbReference>
<feature type="binding site" evidence="12">
    <location>
        <position position="382"/>
    </location>
    <ligand>
        <name>Zn(2+)</name>
        <dbReference type="ChEBI" id="CHEBI:29105"/>
        <label>1</label>
    </ligand>
</feature>
<keyword evidence="10 12" id="KW-0413">Isomerase</keyword>
<dbReference type="STRING" id="360105.CCV52592_0321"/>
<dbReference type="NCBIfam" id="TIGR00595">
    <property type="entry name" value="priA"/>
    <property type="match status" value="1"/>
</dbReference>
<feature type="domain" description="Helicase ATP-binding" evidence="13">
    <location>
        <begin position="124"/>
        <end position="291"/>
    </location>
</feature>
<evidence type="ECO:0000256" key="2">
    <source>
        <dbReference type="ARBA" id="ARBA00022705"/>
    </source>
</evidence>
<dbReference type="Pfam" id="PF17764">
    <property type="entry name" value="PriA_3primeBD"/>
    <property type="match status" value="1"/>
</dbReference>
<evidence type="ECO:0000313" key="15">
    <source>
        <dbReference type="EMBL" id="EAU00062.1"/>
    </source>
</evidence>
<comment type="catalytic activity">
    <reaction evidence="11 12">
        <text>ATP + H2O = ADP + phosphate + H(+)</text>
        <dbReference type="Rhea" id="RHEA:13065"/>
        <dbReference type="ChEBI" id="CHEBI:15377"/>
        <dbReference type="ChEBI" id="CHEBI:15378"/>
        <dbReference type="ChEBI" id="CHEBI:30616"/>
        <dbReference type="ChEBI" id="CHEBI:43474"/>
        <dbReference type="ChEBI" id="CHEBI:456216"/>
        <dbReference type="EC" id="5.6.2.4"/>
    </reaction>
</comment>
<dbReference type="Pfam" id="PF18319">
    <property type="entry name" value="Zn_ribbon_PriA"/>
    <property type="match status" value="1"/>
</dbReference>
<dbReference type="Pfam" id="PF00270">
    <property type="entry name" value="DEAD"/>
    <property type="match status" value="1"/>
</dbReference>
<dbReference type="PANTHER" id="PTHR30580">
    <property type="entry name" value="PRIMOSOMAL PROTEIN N"/>
    <property type="match status" value="1"/>
</dbReference>
<dbReference type="GO" id="GO:0006302">
    <property type="term" value="P:double-strand break repair"/>
    <property type="evidence" value="ECO:0007669"/>
    <property type="project" value="InterPro"/>
</dbReference>
<feature type="binding site" evidence="12">
    <location>
        <position position="342"/>
    </location>
    <ligand>
        <name>Zn(2+)</name>
        <dbReference type="ChEBI" id="CHEBI:29105"/>
        <label>1</label>
    </ligand>
</feature>
<dbReference type="GO" id="GO:0005524">
    <property type="term" value="F:ATP binding"/>
    <property type="evidence" value="ECO:0007669"/>
    <property type="project" value="UniProtKB-UniRule"/>
</dbReference>
<dbReference type="PROSITE" id="PS51192">
    <property type="entry name" value="HELICASE_ATP_BIND_1"/>
    <property type="match status" value="1"/>
</dbReference>
<keyword evidence="5 12" id="KW-0378">Hydrolase</keyword>
<keyword evidence="4 12" id="KW-0547">Nucleotide-binding</keyword>
<dbReference type="GO" id="GO:0003677">
    <property type="term" value="F:DNA binding"/>
    <property type="evidence" value="ECO:0007669"/>
    <property type="project" value="UniProtKB-UniRule"/>
</dbReference>
<keyword evidence="3 12" id="KW-0479">Metal-binding</keyword>
<feature type="binding site" evidence="12">
    <location>
        <position position="339"/>
    </location>
    <ligand>
        <name>Zn(2+)</name>
        <dbReference type="ChEBI" id="CHEBI:29105"/>
        <label>1</label>
    </ligand>
</feature>
<organism evidence="15 16">
    <name type="scientific">Campylobacter curvus (strain 525.92)</name>
    <dbReference type="NCBI Taxonomy" id="360105"/>
    <lineage>
        <taxon>Bacteria</taxon>
        <taxon>Pseudomonadati</taxon>
        <taxon>Campylobacterota</taxon>
        <taxon>Epsilonproteobacteria</taxon>
        <taxon>Campylobacterales</taxon>
        <taxon>Campylobacteraceae</taxon>
        <taxon>Campylobacter</taxon>
    </lineage>
</organism>
<keyword evidence="16" id="KW-1185">Reference proteome</keyword>
<accession>A7GZ53</accession>
<keyword evidence="6 12" id="KW-0347">Helicase</keyword>
<dbReference type="SMART" id="SM00490">
    <property type="entry name" value="HELICc"/>
    <property type="match status" value="1"/>
</dbReference>
<dbReference type="Gene3D" id="3.40.50.300">
    <property type="entry name" value="P-loop containing nucleotide triphosphate hydrolases"/>
    <property type="match status" value="2"/>
</dbReference>
<keyword evidence="7 12" id="KW-0862">Zinc</keyword>
<dbReference type="GO" id="GO:1990077">
    <property type="term" value="C:primosome complex"/>
    <property type="evidence" value="ECO:0007669"/>
    <property type="project" value="UniProtKB-UniRule"/>
</dbReference>
<proteinExistence type="inferred from homology"/>
<dbReference type="InterPro" id="IPR040498">
    <property type="entry name" value="PriA_CRR"/>
</dbReference>
<comment type="subunit">
    <text evidence="12">Component of the replication restart primosome.</text>
</comment>
<evidence type="ECO:0000259" key="13">
    <source>
        <dbReference type="PROSITE" id="PS51192"/>
    </source>
</evidence>
<dbReference type="InterPro" id="IPR011545">
    <property type="entry name" value="DEAD/DEAH_box_helicase_dom"/>
</dbReference>
<name>A7GZ53_CAMC5</name>
<evidence type="ECO:0000256" key="10">
    <source>
        <dbReference type="ARBA" id="ARBA00023235"/>
    </source>
</evidence>
<comment type="cofactor">
    <cofactor evidence="12">
        <name>Zn(2+)</name>
        <dbReference type="ChEBI" id="CHEBI:29105"/>
    </cofactor>
    <text evidence="12">Binds 2 zinc ions per subunit.</text>
</comment>
<evidence type="ECO:0000256" key="4">
    <source>
        <dbReference type="ARBA" id="ARBA00022741"/>
    </source>
</evidence>
<feature type="binding site" evidence="12">
    <location>
        <position position="369"/>
    </location>
    <ligand>
        <name>Zn(2+)</name>
        <dbReference type="ChEBI" id="CHEBI:29105"/>
        <label>2</label>
    </ligand>
</feature>
<dbReference type="GO" id="GO:0008270">
    <property type="term" value="F:zinc ion binding"/>
    <property type="evidence" value="ECO:0007669"/>
    <property type="project" value="UniProtKB-UniRule"/>
</dbReference>
<dbReference type="PROSITE" id="PS51194">
    <property type="entry name" value="HELICASE_CTER"/>
    <property type="match status" value="1"/>
</dbReference>
<dbReference type="GO" id="GO:0043138">
    <property type="term" value="F:3'-5' DNA helicase activity"/>
    <property type="evidence" value="ECO:0007669"/>
    <property type="project" value="UniProtKB-EC"/>
</dbReference>
<evidence type="ECO:0000256" key="1">
    <source>
        <dbReference type="ARBA" id="ARBA00022515"/>
    </source>
</evidence>
<evidence type="ECO:0000313" key="16">
    <source>
        <dbReference type="Proteomes" id="UP000006380"/>
    </source>
</evidence>
<dbReference type="InterPro" id="IPR027417">
    <property type="entry name" value="P-loop_NTPase"/>
</dbReference>
<keyword evidence="2 12" id="KW-0235">DNA replication</keyword>
<feature type="domain" description="Helicase C-terminal" evidence="14">
    <location>
        <begin position="374"/>
        <end position="529"/>
    </location>
</feature>
<comment type="catalytic activity">
    <reaction evidence="12">
        <text>Couples ATP hydrolysis with the unwinding of duplex DNA by translocating in the 3'-5' direction.</text>
        <dbReference type="EC" id="5.6.2.4"/>
    </reaction>
</comment>
<dbReference type="RefSeq" id="WP_011992437.1">
    <property type="nucleotide sequence ID" value="NC_009715.2"/>
</dbReference>
<dbReference type="PANTHER" id="PTHR30580:SF0">
    <property type="entry name" value="PRIMOSOMAL PROTEIN N"/>
    <property type="match status" value="1"/>
</dbReference>
<comment type="similarity">
    <text evidence="12">Belongs to the helicase family. PriA subfamily.</text>
</comment>
<dbReference type="InterPro" id="IPR041236">
    <property type="entry name" value="PriA_C"/>
</dbReference>
<evidence type="ECO:0000256" key="7">
    <source>
        <dbReference type="ARBA" id="ARBA00022833"/>
    </source>
</evidence>
<dbReference type="SUPFAM" id="SSF52540">
    <property type="entry name" value="P-loop containing nucleoside triphosphate hydrolases"/>
    <property type="match status" value="1"/>
</dbReference>
<dbReference type="AlphaFoldDB" id="A7GZ53"/>
<protein>
    <recommendedName>
        <fullName evidence="12">Replication restart protein PriA</fullName>
    </recommendedName>
    <alternativeName>
        <fullName evidence="12">ATP-dependent DNA helicase PriA</fullName>
        <ecNumber evidence="12">5.6.2.4</ecNumber>
    </alternativeName>
    <alternativeName>
        <fullName evidence="12">DNA 3'-5' helicase PriA</fullName>
    </alternativeName>
</protein>
<dbReference type="HOGENOM" id="CLU_013353_4_1_7"/>
<dbReference type="NCBIfam" id="NF004069">
    <property type="entry name" value="PRK05580.2-1"/>
    <property type="match status" value="1"/>
</dbReference>
<evidence type="ECO:0000256" key="6">
    <source>
        <dbReference type="ARBA" id="ARBA00022806"/>
    </source>
</evidence>
<dbReference type="FunFam" id="3.40.50.300:FF:000489">
    <property type="entry name" value="Primosome assembly protein PriA"/>
    <property type="match status" value="1"/>
</dbReference>
<dbReference type="GO" id="GO:0016887">
    <property type="term" value="F:ATP hydrolysis activity"/>
    <property type="evidence" value="ECO:0007669"/>
    <property type="project" value="RHEA"/>
</dbReference>
<evidence type="ECO:0000259" key="14">
    <source>
        <dbReference type="PROSITE" id="PS51194"/>
    </source>
</evidence>
<dbReference type="Gene3D" id="3.40.1440.60">
    <property type="entry name" value="PriA, 3(prime) DNA-binding domain"/>
    <property type="match status" value="1"/>
</dbReference>
<dbReference type="EC" id="5.6.2.4" evidence="12"/>
<keyword evidence="1 12" id="KW-0639">Primosome</keyword>
<gene>
    <name evidence="12 15" type="primary">priA</name>
    <name evidence="15" type="ORF">CCV52592_0321</name>
</gene>
<reference evidence="15" key="1">
    <citation type="submission" date="2016-07" db="EMBL/GenBank/DDBJ databases">
        <title>Comparative genomics of the Campylobacter concisus group.</title>
        <authorList>
            <person name="Miller W.G."/>
            <person name="Yee E."/>
            <person name="Chapman M.H."/>
            <person name="Huynh S."/>
            <person name="Bono J.L."/>
            <person name="On S.L.W."/>
            <person name="StLeger J."/>
            <person name="Foster G."/>
            <person name="Parker C.T."/>
        </authorList>
    </citation>
    <scope>NUCLEOTIDE SEQUENCE</scope>
    <source>
        <strain evidence="15">525.92</strain>
    </source>
</reference>
<dbReference type="GO" id="GO:0006310">
    <property type="term" value="P:DNA recombination"/>
    <property type="evidence" value="ECO:0007669"/>
    <property type="project" value="InterPro"/>
</dbReference>